<dbReference type="Proteomes" id="UP000827724">
    <property type="component" value="Unassembled WGS sequence"/>
</dbReference>
<accession>A0A9P8QIZ4</accession>
<keyword evidence="4" id="KW-0808">Transferase</keyword>
<keyword evidence="6" id="KW-1133">Transmembrane helix</keyword>
<dbReference type="GO" id="GO:0016757">
    <property type="term" value="F:glycosyltransferase activity"/>
    <property type="evidence" value="ECO:0007669"/>
    <property type="project" value="UniProtKB-KW"/>
</dbReference>
<dbReference type="GO" id="GO:0000139">
    <property type="term" value="C:Golgi membrane"/>
    <property type="evidence" value="ECO:0007669"/>
    <property type="project" value="TreeGrafter"/>
</dbReference>
<dbReference type="InterPro" id="IPR008630">
    <property type="entry name" value="Glyco_trans_34"/>
</dbReference>
<evidence type="ECO:0000256" key="3">
    <source>
        <dbReference type="ARBA" id="ARBA00022676"/>
    </source>
</evidence>
<keyword evidence="6" id="KW-0812">Transmembrane</keyword>
<dbReference type="InterPro" id="IPR029044">
    <property type="entry name" value="Nucleotide-diphossugar_trans"/>
</dbReference>
<keyword evidence="3 8" id="KW-0328">Glycosyltransferase</keyword>
<feature type="compositionally biased region" description="Acidic residues" evidence="5">
    <location>
        <begin position="416"/>
        <end position="436"/>
    </location>
</feature>
<dbReference type="OrthoDB" id="3763672at2759"/>
<feature type="compositionally biased region" description="Pro residues" evidence="5">
    <location>
        <begin position="47"/>
        <end position="78"/>
    </location>
</feature>
<comment type="caution">
    <text evidence="8">The sequence shown here is derived from an EMBL/GenBank/DDBJ whole genome shotgun (WGS) entry which is preliminary data.</text>
</comment>
<comment type="similarity">
    <text evidence="1">Belongs to the glycosyltransferase 34 family.</text>
</comment>
<feature type="region of interest" description="Disordered" evidence="5">
    <location>
        <begin position="406"/>
        <end position="436"/>
    </location>
</feature>
<evidence type="ECO:0000313" key="8">
    <source>
        <dbReference type="EMBL" id="KAH6603795.1"/>
    </source>
</evidence>
<evidence type="ECO:0000256" key="6">
    <source>
        <dbReference type="SAM" id="Phobius"/>
    </source>
</evidence>
<feature type="domain" description="Nucleotide-diphospho-sugar transferase" evidence="7">
    <location>
        <begin position="197"/>
        <end position="326"/>
    </location>
</feature>
<dbReference type="Pfam" id="PF03407">
    <property type="entry name" value="Nucleotid_trans"/>
    <property type="match status" value="1"/>
</dbReference>
<reference evidence="8" key="1">
    <citation type="submission" date="2021-08" db="EMBL/GenBank/DDBJ databases">
        <title>Chromosome-Level Trichoderma cornu-damae using Hi-C Data.</title>
        <authorList>
            <person name="Kim C.S."/>
        </authorList>
    </citation>
    <scope>NUCLEOTIDE SEQUENCE</scope>
    <source>
        <strain evidence="8">KA19-0412C</strain>
    </source>
</reference>
<dbReference type="Gene3D" id="3.90.550.10">
    <property type="entry name" value="Spore Coat Polysaccharide Biosynthesis Protein SpsA, Chain A"/>
    <property type="match status" value="1"/>
</dbReference>
<dbReference type="AlphaFoldDB" id="A0A9P8QIZ4"/>
<evidence type="ECO:0000313" key="9">
    <source>
        <dbReference type="Proteomes" id="UP000827724"/>
    </source>
</evidence>
<gene>
    <name evidence="8" type="ORF">Trco_007241</name>
</gene>
<dbReference type="InterPro" id="IPR005069">
    <property type="entry name" value="Nucl-diP-sugar_transferase"/>
</dbReference>
<dbReference type="PANTHER" id="PTHR31306">
    <property type="entry name" value="ALPHA-1,6-MANNOSYLTRANSFERASE MNN11-RELATED"/>
    <property type="match status" value="1"/>
</dbReference>
<sequence length="436" mass="49276">MFIGGVRSSKLSVLLAAAIIFIIVFAGLVYNQLDSAELPNRTQQYKPPAPSEPQAPSEPPTPAEPSGPPTPPPPPPEPAKPDTSFRDVWFEVHKPSIRPNASFYQPYGAFKFDLKHEAHFPEPLGHDLCIIDLDNRPFDAAGQIFGPDVMSWEKDASKVHGLSVGVLNHWLYGMSNPPPAKIHGYKYYFVAIDKPEDRRASWKKAPVISTILKDHKTCLYLDSDAIFQNLDLPFEWLLNYWDIDPRNNSLALAVDPNREYNKDKFGKLMLNTGFIISQNNPKTYEIMDAWAACPDEGGKHPECVEFRINSPGRPTDQGGFGTFIRYDYPRDIKQLACTDANGFPNSDSECEGRFIRHLWTGKDSWIKVFVGQQVPGAYLEMFHKEFLADKPEFYITEKQLMAKAASLQELPSQELPSEEQSYEEQPSEEQPSEEQP</sequence>
<proteinExistence type="inferred from homology"/>
<evidence type="ECO:0000256" key="5">
    <source>
        <dbReference type="SAM" id="MobiDB-lite"/>
    </source>
</evidence>
<feature type="region of interest" description="Disordered" evidence="5">
    <location>
        <begin position="41"/>
        <end position="83"/>
    </location>
</feature>
<evidence type="ECO:0000259" key="7">
    <source>
        <dbReference type="Pfam" id="PF03407"/>
    </source>
</evidence>
<keyword evidence="9" id="KW-1185">Reference proteome</keyword>
<evidence type="ECO:0000256" key="4">
    <source>
        <dbReference type="ARBA" id="ARBA00022679"/>
    </source>
</evidence>
<protein>
    <submittedName>
        <fullName evidence="8">Golgi mannosyltransferase complex subunit</fullName>
    </submittedName>
</protein>
<name>A0A9P8QIZ4_9HYPO</name>
<evidence type="ECO:0000256" key="2">
    <source>
        <dbReference type="ARBA" id="ARBA00007033"/>
    </source>
</evidence>
<evidence type="ECO:0000256" key="1">
    <source>
        <dbReference type="ARBA" id="ARBA00005664"/>
    </source>
</evidence>
<organism evidence="8 9">
    <name type="scientific">Trichoderma cornu-damae</name>
    <dbReference type="NCBI Taxonomy" id="654480"/>
    <lineage>
        <taxon>Eukaryota</taxon>
        <taxon>Fungi</taxon>
        <taxon>Dikarya</taxon>
        <taxon>Ascomycota</taxon>
        <taxon>Pezizomycotina</taxon>
        <taxon>Sordariomycetes</taxon>
        <taxon>Hypocreomycetidae</taxon>
        <taxon>Hypocreales</taxon>
        <taxon>Hypocreaceae</taxon>
        <taxon>Trichoderma</taxon>
    </lineage>
</organism>
<dbReference type="EMBL" id="JAIWOZ010000006">
    <property type="protein sequence ID" value="KAH6603795.1"/>
    <property type="molecule type" value="Genomic_DNA"/>
</dbReference>
<dbReference type="GO" id="GO:0006487">
    <property type="term" value="P:protein N-linked glycosylation"/>
    <property type="evidence" value="ECO:0007669"/>
    <property type="project" value="TreeGrafter"/>
</dbReference>
<feature type="compositionally biased region" description="Low complexity" evidence="5">
    <location>
        <begin position="406"/>
        <end position="415"/>
    </location>
</feature>
<feature type="transmembrane region" description="Helical" evidence="6">
    <location>
        <begin position="12"/>
        <end position="30"/>
    </location>
</feature>
<keyword evidence="6" id="KW-0472">Membrane</keyword>
<dbReference type="PANTHER" id="PTHR31306:SF3">
    <property type="entry name" value="NUCLEOTIDE-DIPHOSPHO-SUGAR TRANSFERASE DOMAIN-CONTAINING PROTEIN"/>
    <property type="match status" value="1"/>
</dbReference>
<comment type="similarity">
    <text evidence="2">Belongs to the glycosyltransferase 77 family.</text>
</comment>